<organism evidence="2 3">
    <name type="scientific">Lederbergia wuyishanensis</name>
    <dbReference type="NCBI Taxonomy" id="1347903"/>
    <lineage>
        <taxon>Bacteria</taxon>
        <taxon>Bacillati</taxon>
        <taxon>Bacillota</taxon>
        <taxon>Bacilli</taxon>
        <taxon>Bacillales</taxon>
        <taxon>Bacillaceae</taxon>
        <taxon>Lederbergia</taxon>
    </lineage>
</organism>
<comment type="caution">
    <text evidence="2">The sequence shown here is derived from an EMBL/GenBank/DDBJ whole genome shotgun (WGS) entry which is preliminary data.</text>
</comment>
<evidence type="ECO:0000256" key="1">
    <source>
        <dbReference type="SAM" id="Phobius"/>
    </source>
</evidence>
<accession>A0ABU0D7Y4</accession>
<reference evidence="2 3" key="1">
    <citation type="submission" date="2023-07" db="EMBL/GenBank/DDBJ databases">
        <title>Genomic Encyclopedia of Type Strains, Phase IV (KMG-IV): sequencing the most valuable type-strain genomes for metagenomic binning, comparative biology and taxonomic classification.</title>
        <authorList>
            <person name="Goeker M."/>
        </authorList>
    </citation>
    <scope>NUCLEOTIDE SEQUENCE [LARGE SCALE GENOMIC DNA]</scope>
    <source>
        <strain evidence="2 3">DSM 27848</strain>
    </source>
</reference>
<feature type="transmembrane region" description="Helical" evidence="1">
    <location>
        <begin position="15"/>
        <end position="38"/>
    </location>
</feature>
<keyword evidence="1" id="KW-0472">Membrane</keyword>
<sequence>MNFIAIGVSIEKERITILLTAVALAASPVSLTGGMAIYQFCI</sequence>
<evidence type="ECO:0000313" key="2">
    <source>
        <dbReference type="EMBL" id="MDQ0344534.1"/>
    </source>
</evidence>
<proteinExistence type="predicted"/>
<dbReference type="EMBL" id="JAUSUO010000010">
    <property type="protein sequence ID" value="MDQ0344534.1"/>
    <property type="molecule type" value="Genomic_DNA"/>
</dbReference>
<name>A0ABU0D7Y4_9BACI</name>
<keyword evidence="1" id="KW-1133">Transmembrane helix</keyword>
<evidence type="ECO:0000313" key="3">
    <source>
        <dbReference type="Proteomes" id="UP001232343"/>
    </source>
</evidence>
<dbReference type="Proteomes" id="UP001232343">
    <property type="component" value="Unassembled WGS sequence"/>
</dbReference>
<gene>
    <name evidence="2" type="ORF">J2S14_003378</name>
</gene>
<protein>
    <submittedName>
        <fullName evidence="2">ABC-type enterobactin transport system permease subunit</fullName>
    </submittedName>
</protein>
<keyword evidence="3" id="KW-1185">Reference proteome</keyword>
<keyword evidence="1" id="KW-0812">Transmembrane</keyword>